<evidence type="ECO:0000256" key="2">
    <source>
        <dbReference type="ARBA" id="ARBA00009020"/>
    </source>
</evidence>
<reference evidence="13" key="2">
    <citation type="submission" date="2025-08" db="UniProtKB">
        <authorList>
            <consortium name="Ensembl"/>
        </authorList>
    </citation>
    <scope>IDENTIFICATION</scope>
    <source>
        <strain evidence="13">Thoroughbred</strain>
    </source>
</reference>
<evidence type="ECO:0000259" key="12">
    <source>
        <dbReference type="Pfam" id="PF01273"/>
    </source>
</evidence>
<evidence type="ECO:0000256" key="8">
    <source>
        <dbReference type="ARBA" id="ARBA00023022"/>
    </source>
</evidence>
<dbReference type="GO" id="GO:0045087">
    <property type="term" value="P:innate immune response"/>
    <property type="evidence" value="ECO:0000318"/>
    <property type="project" value="GO_Central"/>
</dbReference>
<dbReference type="Pfam" id="PF01273">
    <property type="entry name" value="LBP_BPI_CETP"/>
    <property type="match status" value="1"/>
</dbReference>
<dbReference type="InterPro" id="IPR017942">
    <property type="entry name" value="Lipid-bd_serum_glycop_N"/>
</dbReference>
<dbReference type="Proteomes" id="UP000002281">
    <property type="component" value="Chromosome 22"/>
</dbReference>
<dbReference type="PaxDb" id="9796-ENSECAP00000034744"/>
<dbReference type="GO" id="GO:0043129">
    <property type="term" value="P:surfactant homeostasis"/>
    <property type="evidence" value="ECO:0000318"/>
    <property type="project" value="GO_Central"/>
</dbReference>
<proteinExistence type="inferred from homology"/>
<evidence type="ECO:0000313" key="13">
    <source>
        <dbReference type="Ensembl" id="ENSECAP00000034744.2"/>
    </source>
</evidence>
<evidence type="ECO:0000256" key="11">
    <source>
        <dbReference type="SAM" id="MobiDB-lite"/>
    </source>
</evidence>
<comment type="subcellular location">
    <subcellularLocation>
        <location evidence="1">Secreted</location>
    </subcellularLocation>
</comment>
<sequence length="273" mass="29121">MNKILRPSPLNQTLPSPLNEILPSPLNHTLPSTLNQTLPSMLNETLPSLLNETPPSPLNHTLHSPLNQTLPSPLNLTLPSPLKQTLPSPLNQTLPSPLNQTDGLLSEGLLGRLKKLPLSSTLKAEGVTSRAVFGGLLGKIATVIPFVNIIDVKITHPRLLDLDLLKSPDGSRFYVTIPLDMILNVNVPLVGSLLKGGVKLNITAELLTAQGEQKNIPLVLDSCTHSAGSLKITLLNSSLDTTLVEATAGKPSLLHRRSSDFPEGALSLHTVGC</sequence>
<evidence type="ECO:0000256" key="9">
    <source>
        <dbReference type="ARBA" id="ARBA00023157"/>
    </source>
</evidence>
<dbReference type="Ensembl" id="ENSECAT00000037876.2">
    <property type="protein sequence ID" value="ENSECAP00000034744.2"/>
    <property type="gene ID" value="ENSECAG00000037593.2"/>
</dbReference>
<keyword evidence="6" id="KW-0732">Signal</keyword>
<evidence type="ECO:0000256" key="7">
    <source>
        <dbReference type="ARBA" id="ARBA00022859"/>
    </source>
</evidence>
<keyword evidence="8" id="KW-0044">Antibiotic</keyword>
<keyword evidence="4" id="KW-0929">Antimicrobial</keyword>
<dbReference type="InParanoid" id="A0A3Q2HJ83"/>
<organism evidence="13 14">
    <name type="scientific">Equus caballus</name>
    <name type="common">Horse</name>
    <dbReference type="NCBI Taxonomy" id="9796"/>
    <lineage>
        <taxon>Eukaryota</taxon>
        <taxon>Metazoa</taxon>
        <taxon>Chordata</taxon>
        <taxon>Craniata</taxon>
        <taxon>Vertebrata</taxon>
        <taxon>Euteleostomi</taxon>
        <taxon>Mammalia</taxon>
        <taxon>Eutheria</taxon>
        <taxon>Laurasiatheria</taxon>
        <taxon>Perissodactyla</taxon>
        <taxon>Equidae</taxon>
        <taxon>Equus</taxon>
    </lineage>
</organism>
<keyword evidence="3" id="KW-0964">Secreted</keyword>
<dbReference type="GO" id="GO:1900229">
    <property type="term" value="P:negative regulation of single-species biofilm formation in or on host organism"/>
    <property type="evidence" value="ECO:0000318"/>
    <property type="project" value="GO_Central"/>
</dbReference>
<dbReference type="Bgee" id="ENSECAG00000037593">
    <property type="expression patterns" value="Expressed in endometrium"/>
</dbReference>
<feature type="region of interest" description="Disordered" evidence="11">
    <location>
        <begin position="50"/>
        <end position="81"/>
    </location>
</feature>
<dbReference type="GO" id="GO:0005615">
    <property type="term" value="C:extracellular space"/>
    <property type="evidence" value="ECO:0000318"/>
    <property type="project" value="GO_Central"/>
</dbReference>
<accession>A0A3Q2HJ83</accession>
<evidence type="ECO:0000256" key="4">
    <source>
        <dbReference type="ARBA" id="ARBA00022529"/>
    </source>
</evidence>
<keyword evidence="9" id="KW-1015">Disulfide bond</keyword>
<dbReference type="GO" id="GO:0019731">
    <property type="term" value="P:antibacterial humoral response"/>
    <property type="evidence" value="ECO:0000318"/>
    <property type="project" value="GO_Central"/>
</dbReference>
<feature type="domain" description="Lipid-binding serum glycoprotein N-terminal" evidence="12">
    <location>
        <begin position="104"/>
        <end position="237"/>
    </location>
</feature>
<keyword evidence="10" id="KW-0325">Glycoprotein</keyword>
<name>A0A3Q2HJ83_HORSE</name>
<evidence type="ECO:0000313" key="14">
    <source>
        <dbReference type="Proteomes" id="UP000002281"/>
    </source>
</evidence>
<evidence type="ECO:0000256" key="3">
    <source>
        <dbReference type="ARBA" id="ARBA00022525"/>
    </source>
</evidence>
<evidence type="ECO:0000256" key="5">
    <source>
        <dbReference type="ARBA" id="ARBA00022588"/>
    </source>
</evidence>
<keyword evidence="7" id="KW-0391">Immunity</keyword>
<dbReference type="InterPro" id="IPR051902">
    <property type="entry name" value="BPI_fold-superfamily_member"/>
</dbReference>
<dbReference type="Gene3D" id="3.15.10.10">
    <property type="entry name" value="Bactericidal permeability-increasing protein, domain 1"/>
    <property type="match status" value="1"/>
</dbReference>
<dbReference type="GO" id="GO:0002395">
    <property type="term" value="P:immune response in nasopharyngeal-associated lymphoid tissue"/>
    <property type="evidence" value="ECO:0000318"/>
    <property type="project" value="GO_Central"/>
</dbReference>
<dbReference type="PANTHER" id="PTHR47015">
    <property type="entry name" value="BPI FOLD-CONTAINING FAMILY A MEMBER 1"/>
    <property type="match status" value="1"/>
</dbReference>
<evidence type="ECO:0000256" key="10">
    <source>
        <dbReference type="ARBA" id="ARBA00023180"/>
    </source>
</evidence>
<feature type="compositionally biased region" description="Polar residues" evidence="11">
    <location>
        <begin position="50"/>
        <end position="62"/>
    </location>
</feature>
<dbReference type="GeneTree" id="ENSGT01100000263546"/>
<feature type="compositionally biased region" description="Low complexity" evidence="11">
    <location>
        <begin position="64"/>
        <end position="81"/>
    </location>
</feature>
<evidence type="ECO:0000256" key="6">
    <source>
        <dbReference type="ARBA" id="ARBA00022729"/>
    </source>
</evidence>
<evidence type="ECO:0000256" key="1">
    <source>
        <dbReference type="ARBA" id="ARBA00004613"/>
    </source>
</evidence>
<keyword evidence="5" id="KW-0399">Innate immunity</keyword>
<keyword evidence="14" id="KW-1185">Reference proteome</keyword>
<reference evidence="13 14" key="1">
    <citation type="journal article" date="2009" name="Science">
        <title>Genome sequence, comparative analysis, and population genetics of the domestic horse.</title>
        <authorList>
            <consortium name="Broad Institute Genome Sequencing Platform"/>
            <consortium name="Broad Institute Whole Genome Assembly Team"/>
            <person name="Wade C.M."/>
            <person name="Giulotto E."/>
            <person name="Sigurdsson S."/>
            <person name="Zoli M."/>
            <person name="Gnerre S."/>
            <person name="Imsland F."/>
            <person name="Lear T.L."/>
            <person name="Adelson D.L."/>
            <person name="Bailey E."/>
            <person name="Bellone R.R."/>
            <person name="Bloecker H."/>
            <person name="Distl O."/>
            <person name="Edgar R.C."/>
            <person name="Garber M."/>
            <person name="Leeb T."/>
            <person name="Mauceli E."/>
            <person name="MacLeod J.N."/>
            <person name="Penedo M.C.T."/>
            <person name="Raison J.M."/>
            <person name="Sharpe T."/>
            <person name="Vogel J."/>
            <person name="Andersson L."/>
            <person name="Antczak D.F."/>
            <person name="Biagi T."/>
            <person name="Binns M.M."/>
            <person name="Chowdhary B.P."/>
            <person name="Coleman S.J."/>
            <person name="Della Valle G."/>
            <person name="Fryc S."/>
            <person name="Guerin G."/>
            <person name="Hasegawa T."/>
            <person name="Hill E.W."/>
            <person name="Jurka J."/>
            <person name="Kiialainen A."/>
            <person name="Lindgren G."/>
            <person name="Liu J."/>
            <person name="Magnani E."/>
            <person name="Mickelson J.R."/>
            <person name="Murray J."/>
            <person name="Nergadze S.G."/>
            <person name="Onofrio R."/>
            <person name="Pedroni S."/>
            <person name="Piras M.F."/>
            <person name="Raudsepp T."/>
            <person name="Rocchi M."/>
            <person name="Roeed K.H."/>
            <person name="Ryder O.A."/>
            <person name="Searle S."/>
            <person name="Skow L."/>
            <person name="Swinburne J.E."/>
            <person name="Syvaenen A.C."/>
            <person name="Tozaki T."/>
            <person name="Valberg S.J."/>
            <person name="Vaudin M."/>
            <person name="White J.R."/>
            <person name="Zody M.C."/>
            <person name="Lander E.S."/>
            <person name="Lindblad-Toh K."/>
        </authorList>
    </citation>
    <scope>NUCLEOTIDE SEQUENCE [LARGE SCALE GENOMIC DNA]</scope>
    <source>
        <strain evidence="13 14">Thoroughbred</strain>
    </source>
</reference>
<dbReference type="GO" id="GO:0061844">
    <property type="term" value="P:antimicrobial humoral immune response mediated by antimicrobial peptide"/>
    <property type="evidence" value="ECO:0000318"/>
    <property type="project" value="GO_Central"/>
</dbReference>
<dbReference type="AlphaFoldDB" id="A0A3Q2HJ83"/>
<reference evidence="13" key="3">
    <citation type="submission" date="2025-09" db="UniProtKB">
        <authorList>
            <consortium name="Ensembl"/>
        </authorList>
    </citation>
    <scope>IDENTIFICATION</scope>
    <source>
        <strain evidence="13">Thoroughbred</strain>
    </source>
</reference>
<dbReference type="GO" id="GO:0008289">
    <property type="term" value="F:lipid binding"/>
    <property type="evidence" value="ECO:0007669"/>
    <property type="project" value="InterPro"/>
</dbReference>
<dbReference type="PANTHER" id="PTHR47015:SF1">
    <property type="entry name" value="BPI FOLD-CONTAINING FAMILY A MEMBER 1"/>
    <property type="match status" value="1"/>
</dbReference>
<protein>
    <recommendedName>
        <fullName evidence="12">Lipid-binding serum glycoprotein N-terminal domain-containing protein</fullName>
    </recommendedName>
</protein>
<comment type="similarity">
    <text evidence="2">Belongs to the BPI/LBP/Plunc superfamily. Plunc family.</text>
</comment>